<dbReference type="Gene3D" id="3.50.4.10">
    <property type="entry name" value="Hepatocyte Growth Factor"/>
    <property type="match status" value="1"/>
</dbReference>
<keyword evidence="3" id="KW-1185">Reference proteome</keyword>
<name>A0A3P7I491_STRVU</name>
<dbReference type="OrthoDB" id="5855977at2759"/>
<proteinExistence type="predicted"/>
<protein>
    <recommendedName>
        <fullName evidence="1">Apple domain-containing protein</fullName>
    </recommendedName>
</protein>
<dbReference type="SUPFAM" id="SSF57414">
    <property type="entry name" value="Hairpin loop containing domain-like"/>
    <property type="match status" value="1"/>
</dbReference>
<dbReference type="InterPro" id="IPR003609">
    <property type="entry name" value="Pan_app"/>
</dbReference>
<sequence length="220" mass="24961">MRQIYMDLLKARGLPILRYAEVPLWNIKWHCHFVSRDPEEDRQVIAGIPDLNDPCFRRYVNCIIVNAQPYERRSSLSLISCKSYCLQSQIGTYSCRSFVYDNINQVCDLFAHAGDQAPARLLKFQSRDYFEPTNAYQCLNFPTASTTFAPEALTTESIAVATLPPRPSLPVDQVVAHASQLDHRESEEVVKTTDTDALIEQKSIESTTTAPYCPPGKKIR</sequence>
<evidence type="ECO:0000259" key="1">
    <source>
        <dbReference type="PROSITE" id="PS50948"/>
    </source>
</evidence>
<dbReference type="EMBL" id="UYYB01005896">
    <property type="protein sequence ID" value="VDM67570.1"/>
    <property type="molecule type" value="Genomic_DNA"/>
</dbReference>
<dbReference type="Pfam" id="PF00024">
    <property type="entry name" value="PAN_1"/>
    <property type="match status" value="1"/>
</dbReference>
<dbReference type="Proteomes" id="UP000270094">
    <property type="component" value="Unassembled WGS sequence"/>
</dbReference>
<evidence type="ECO:0000313" key="3">
    <source>
        <dbReference type="Proteomes" id="UP000270094"/>
    </source>
</evidence>
<organism evidence="2 3">
    <name type="scientific">Strongylus vulgaris</name>
    <name type="common">Blood worm</name>
    <dbReference type="NCBI Taxonomy" id="40348"/>
    <lineage>
        <taxon>Eukaryota</taxon>
        <taxon>Metazoa</taxon>
        <taxon>Ecdysozoa</taxon>
        <taxon>Nematoda</taxon>
        <taxon>Chromadorea</taxon>
        <taxon>Rhabditida</taxon>
        <taxon>Rhabditina</taxon>
        <taxon>Rhabditomorpha</taxon>
        <taxon>Strongyloidea</taxon>
        <taxon>Strongylidae</taxon>
        <taxon>Strongylus</taxon>
    </lineage>
</organism>
<dbReference type="AlphaFoldDB" id="A0A3P7I491"/>
<feature type="domain" description="Apple" evidence="1">
    <location>
        <begin position="55"/>
        <end position="134"/>
    </location>
</feature>
<gene>
    <name evidence="2" type="ORF">SVUK_LOCUS2568</name>
</gene>
<dbReference type="SMART" id="SM00473">
    <property type="entry name" value="PAN_AP"/>
    <property type="match status" value="1"/>
</dbReference>
<accession>A0A3P7I491</accession>
<dbReference type="PROSITE" id="PS50948">
    <property type="entry name" value="PAN"/>
    <property type="match status" value="1"/>
</dbReference>
<evidence type="ECO:0000313" key="2">
    <source>
        <dbReference type="EMBL" id="VDM67570.1"/>
    </source>
</evidence>
<reference evidence="2 3" key="1">
    <citation type="submission" date="2018-11" db="EMBL/GenBank/DDBJ databases">
        <authorList>
            <consortium name="Pathogen Informatics"/>
        </authorList>
    </citation>
    <scope>NUCLEOTIDE SEQUENCE [LARGE SCALE GENOMIC DNA]</scope>
</reference>